<evidence type="ECO:0000256" key="4">
    <source>
        <dbReference type="SAM" id="MobiDB-lite"/>
    </source>
</evidence>
<evidence type="ECO:0000256" key="3">
    <source>
        <dbReference type="SAM" id="Coils"/>
    </source>
</evidence>
<feature type="region of interest" description="Disordered" evidence="4">
    <location>
        <begin position="477"/>
        <end position="501"/>
    </location>
</feature>
<sequence length="611" mass="67777">MFGFSIRTRENVMGSPRATGSPGSVASPRTIGTPRVTDSPKPEKVGEIDTRAPFRSVKAAVSLFGEGASPKARPLVKKPKTAEERVLEKETQLHLNLKEVDKFREQLKNAETTKAQALRELEKANRTLQELTSKLENVSESKQAAIAATEASKNRAKQLEESKASQPQLSDGILKQDVDSKRVQYRASAGELNSAKQELANLRQDFDAALEAKLAAFQRAADAQHTAKVNREKLSDLSKEVTAMRGTLDQVKLASARAQDEQLKLMAENEAIHESHRAAREDMEKKMQSLKEESNQLALEGNLDEKLEETTEAIGLLQGQLKNVRESDLNALRDVDSELDDAKKTLREVLEEESLLQSMVESLQLEMDDAKRDNLKLAEKESKTESLNKKLQVELDVSKAELQVAMAGELEAKDASDELHLKLQESLSQAKNARQEAEDMDRITRTLKQEAETSRTAAKEAEEKLQIALKEAEEAKAAEKLANDQMHDSDNSHATNSGSSYGKIKLSIKDFESLTKKTEEVGNSADMKVATAMAQVEAIIASEKEALRRLESSLKETEDIEAATEDALKKADMAEAAKQAVEGELRKWRQKEQNDVGETSSQEETERDQHH</sequence>
<dbReference type="EMBL" id="JAVXUP010000699">
    <property type="protein sequence ID" value="KAK3022655.1"/>
    <property type="molecule type" value="Genomic_DNA"/>
</dbReference>
<proteinExistence type="inferred from homology"/>
<gene>
    <name evidence="6" type="ORF">RJ639_013364</name>
    <name evidence="5" type="ORF">RJ639_017228</name>
    <name evidence="7" type="ORF">RJ639_045421</name>
</gene>
<dbReference type="EMBL" id="JAVXUP010001807">
    <property type="protein sequence ID" value="KAK3007951.1"/>
    <property type="molecule type" value="Genomic_DNA"/>
</dbReference>
<feature type="compositionally biased region" description="Basic and acidic residues" evidence="4">
    <location>
        <begin position="571"/>
        <end position="594"/>
    </location>
</feature>
<feature type="region of interest" description="Disordered" evidence="4">
    <location>
        <begin position="1"/>
        <end position="46"/>
    </location>
</feature>
<dbReference type="GO" id="GO:0009903">
    <property type="term" value="P:chloroplast avoidance movement"/>
    <property type="evidence" value="ECO:0007669"/>
    <property type="project" value="TreeGrafter"/>
</dbReference>
<feature type="coiled-coil region" evidence="3">
    <location>
        <begin position="273"/>
        <end position="300"/>
    </location>
</feature>
<feature type="region of interest" description="Disordered" evidence="4">
    <location>
        <begin position="138"/>
        <end position="175"/>
    </location>
</feature>
<feature type="region of interest" description="Disordered" evidence="4">
    <location>
        <begin position="571"/>
        <end position="611"/>
    </location>
</feature>
<name>A0AA88VFX4_9ASTE</name>
<evidence type="ECO:0000313" key="7">
    <source>
        <dbReference type="EMBL" id="KAK3022655.1"/>
    </source>
</evidence>
<dbReference type="PANTHER" id="PTHR32054:SF3">
    <property type="entry name" value="HEAVY CHAIN, PUTATIVE, EXPRESSED-RELATED"/>
    <property type="match status" value="1"/>
</dbReference>
<keyword evidence="8" id="KW-1185">Reference proteome</keyword>
<dbReference type="AlphaFoldDB" id="A0AA88VFX4"/>
<dbReference type="PANTHER" id="PTHR32054">
    <property type="entry name" value="HEAVY CHAIN, PUTATIVE, EXPRESSED-RELATED-RELATED"/>
    <property type="match status" value="1"/>
</dbReference>
<comment type="similarity">
    <text evidence="1">Belongs to the WEB family.</text>
</comment>
<feature type="compositionally biased region" description="Basic and acidic residues" evidence="4">
    <location>
        <begin position="477"/>
        <end position="491"/>
    </location>
</feature>
<dbReference type="Pfam" id="PF05701">
    <property type="entry name" value="WEMBL"/>
    <property type="match status" value="1"/>
</dbReference>
<feature type="compositionally biased region" description="Acidic residues" evidence="4">
    <location>
        <begin position="601"/>
        <end position="611"/>
    </location>
</feature>
<dbReference type="GO" id="GO:0009904">
    <property type="term" value="P:chloroplast accumulation movement"/>
    <property type="evidence" value="ECO:0007669"/>
    <property type="project" value="TreeGrafter"/>
</dbReference>
<evidence type="ECO:0000256" key="1">
    <source>
        <dbReference type="ARBA" id="ARBA00005485"/>
    </source>
</evidence>
<keyword evidence="2 3" id="KW-0175">Coiled coil</keyword>
<dbReference type="Proteomes" id="UP001188597">
    <property type="component" value="Unassembled WGS sequence"/>
</dbReference>
<dbReference type="InterPro" id="IPR008545">
    <property type="entry name" value="Web"/>
</dbReference>
<evidence type="ECO:0000256" key="2">
    <source>
        <dbReference type="ARBA" id="ARBA00023054"/>
    </source>
</evidence>
<comment type="caution">
    <text evidence="5">The sequence shown here is derived from an EMBL/GenBank/DDBJ whole genome shotgun (WGS) entry which is preliminary data.</text>
</comment>
<organism evidence="5 8">
    <name type="scientific">Escallonia herrerae</name>
    <dbReference type="NCBI Taxonomy" id="1293975"/>
    <lineage>
        <taxon>Eukaryota</taxon>
        <taxon>Viridiplantae</taxon>
        <taxon>Streptophyta</taxon>
        <taxon>Embryophyta</taxon>
        <taxon>Tracheophyta</taxon>
        <taxon>Spermatophyta</taxon>
        <taxon>Magnoliopsida</taxon>
        <taxon>eudicotyledons</taxon>
        <taxon>Gunneridae</taxon>
        <taxon>Pentapetalae</taxon>
        <taxon>asterids</taxon>
        <taxon>campanulids</taxon>
        <taxon>Escalloniales</taxon>
        <taxon>Escalloniaceae</taxon>
        <taxon>Escallonia</taxon>
    </lineage>
</organism>
<feature type="coiled-coil region" evidence="3">
    <location>
        <begin position="332"/>
        <end position="380"/>
    </location>
</feature>
<dbReference type="EMBL" id="JAVXUP010001901">
    <property type="protein sequence ID" value="KAK3007148.1"/>
    <property type="molecule type" value="Genomic_DNA"/>
</dbReference>
<evidence type="ECO:0000313" key="6">
    <source>
        <dbReference type="EMBL" id="KAK3007951.1"/>
    </source>
</evidence>
<feature type="coiled-coil region" evidence="3">
    <location>
        <begin position="185"/>
        <end position="212"/>
    </location>
</feature>
<dbReference type="GO" id="GO:0005829">
    <property type="term" value="C:cytosol"/>
    <property type="evidence" value="ECO:0007669"/>
    <property type="project" value="TreeGrafter"/>
</dbReference>
<evidence type="ECO:0000313" key="5">
    <source>
        <dbReference type="EMBL" id="KAK3007148.1"/>
    </source>
</evidence>
<evidence type="ECO:0000313" key="8">
    <source>
        <dbReference type="Proteomes" id="UP001188597"/>
    </source>
</evidence>
<reference evidence="5" key="1">
    <citation type="submission" date="2022-12" db="EMBL/GenBank/DDBJ databases">
        <title>Draft genome assemblies for two species of Escallonia (Escalloniales).</title>
        <authorList>
            <person name="Chanderbali A."/>
            <person name="Dervinis C."/>
            <person name="Anghel I."/>
            <person name="Soltis D."/>
            <person name="Soltis P."/>
            <person name="Zapata F."/>
        </authorList>
    </citation>
    <scope>NUCLEOTIDE SEQUENCE</scope>
    <source>
        <strain evidence="5">UCBG64.0493</strain>
        <tissue evidence="5">Leaf</tissue>
    </source>
</reference>
<protein>
    <submittedName>
        <fullName evidence="5">Uncharacterized protein</fullName>
    </submittedName>
</protein>
<accession>A0AA88VFX4</accession>